<organism evidence="2 3">
    <name type="scientific">Pseudoalteromonas peptidolytica F12-50-A1</name>
    <dbReference type="NCBI Taxonomy" id="1315280"/>
    <lineage>
        <taxon>Bacteria</taxon>
        <taxon>Pseudomonadati</taxon>
        <taxon>Pseudomonadota</taxon>
        <taxon>Gammaproteobacteria</taxon>
        <taxon>Alteromonadales</taxon>
        <taxon>Pseudoalteromonadaceae</taxon>
        <taxon>Pseudoalteromonas</taxon>
    </lineage>
</organism>
<reference evidence="2 3" key="1">
    <citation type="submission" date="2015-06" db="EMBL/GenBank/DDBJ databases">
        <title>Genome sequence of Pseudoalteromonas peptidolytica.</title>
        <authorList>
            <person name="Xie B.-B."/>
            <person name="Rong J.-C."/>
            <person name="Qin Q.-L."/>
            <person name="Zhang Y.-Z."/>
        </authorList>
    </citation>
    <scope>NUCLEOTIDE SEQUENCE [LARGE SCALE GENOMIC DNA]</scope>
    <source>
        <strain evidence="2 3">F12-50-A1</strain>
    </source>
</reference>
<dbReference type="EMBL" id="AQHF01000019">
    <property type="protein sequence ID" value="MBE0345106.1"/>
    <property type="molecule type" value="Genomic_DNA"/>
</dbReference>
<dbReference type="AlphaFoldDB" id="A0A8I0T237"/>
<name>A0A8I0T237_9GAMM</name>
<accession>A0A8I0T237</accession>
<feature type="compositionally biased region" description="Polar residues" evidence="1">
    <location>
        <begin position="37"/>
        <end position="46"/>
    </location>
</feature>
<gene>
    <name evidence="2" type="ORF">PPEP_a3458</name>
</gene>
<proteinExistence type="predicted"/>
<evidence type="ECO:0000256" key="1">
    <source>
        <dbReference type="SAM" id="MobiDB-lite"/>
    </source>
</evidence>
<protein>
    <submittedName>
        <fullName evidence="2">Uncharacterized protein</fullName>
    </submittedName>
</protein>
<keyword evidence="3" id="KW-1185">Reference proteome</keyword>
<comment type="caution">
    <text evidence="2">The sequence shown here is derived from an EMBL/GenBank/DDBJ whole genome shotgun (WGS) entry which is preliminary data.</text>
</comment>
<feature type="region of interest" description="Disordered" evidence="1">
    <location>
        <begin position="27"/>
        <end position="46"/>
    </location>
</feature>
<dbReference type="Proteomes" id="UP000660708">
    <property type="component" value="Unassembled WGS sequence"/>
</dbReference>
<evidence type="ECO:0000313" key="2">
    <source>
        <dbReference type="EMBL" id="MBE0345106.1"/>
    </source>
</evidence>
<sequence>MIACTSSKFNKDYVMQKLNLKECKKVSGGGIYEPTDPNAQKETSKD</sequence>
<evidence type="ECO:0000313" key="3">
    <source>
        <dbReference type="Proteomes" id="UP000660708"/>
    </source>
</evidence>